<accession>A0A1E3P475</accession>
<evidence type="ECO:0000256" key="8">
    <source>
        <dbReference type="ARBA" id="ARBA00022630"/>
    </source>
</evidence>
<keyword evidence="16" id="KW-0406">Ion transport</keyword>
<evidence type="ECO:0000256" key="17">
    <source>
        <dbReference type="ARBA" id="ARBA00023136"/>
    </source>
</evidence>
<keyword evidence="22" id="KW-0732">Signal</keyword>
<evidence type="ECO:0000256" key="14">
    <source>
        <dbReference type="ARBA" id="ARBA00023002"/>
    </source>
</evidence>
<keyword evidence="12" id="KW-0249">Electron transport</keyword>
<dbReference type="Proteomes" id="UP000094112">
    <property type="component" value="Unassembled WGS sequence"/>
</dbReference>
<dbReference type="RefSeq" id="XP_019039496.1">
    <property type="nucleotide sequence ID" value="XM_019181799.1"/>
</dbReference>
<keyword evidence="11" id="KW-0521">NADP</keyword>
<evidence type="ECO:0000256" key="7">
    <source>
        <dbReference type="ARBA" id="ARBA00022617"/>
    </source>
</evidence>
<feature type="domain" description="FAD-binding FR-type" evidence="23">
    <location>
        <begin position="427"/>
        <end position="531"/>
    </location>
</feature>
<evidence type="ECO:0000256" key="20">
    <source>
        <dbReference type="SAM" id="MobiDB-lite"/>
    </source>
</evidence>
<evidence type="ECO:0000256" key="12">
    <source>
        <dbReference type="ARBA" id="ARBA00022982"/>
    </source>
</evidence>
<dbReference type="GO" id="GO:0015677">
    <property type="term" value="P:copper ion import"/>
    <property type="evidence" value="ECO:0007669"/>
    <property type="project" value="TreeGrafter"/>
</dbReference>
<evidence type="ECO:0000256" key="11">
    <source>
        <dbReference type="ARBA" id="ARBA00022857"/>
    </source>
</evidence>
<dbReference type="STRING" id="683960.A0A1E3P475"/>
<evidence type="ECO:0000256" key="19">
    <source>
        <dbReference type="ARBA" id="ARBA00048483"/>
    </source>
</evidence>
<evidence type="ECO:0000313" key="25">
    <source>
        <dbReference type="Proteomes" id="UP000094112"/>
    </source>
</evidence>
<dbReference type="GO" id="GO:0006826">
    <property type="term" value="P:iron ion transport"/>
    <property type="evidence" value="ECO:0007669"/>
    <property type="project" value="TreeGrafter"/>
</dbReference>
<dbReference type="InterPro" id="IPR013130">
    <property type="entry name" value="Fe3_Rdtase_TM_dom"/>
</dbReference>
<dbReference type="Pfam" id="PF08022">
    <property type="entry name" value="FAD_binding_8"/>
    <property type="match status" value="1"/>
</dbReference>
<keyword evidence="15" id="KW-0408">Iron</keyword>
<dbReference type="EC" id="1.16.1.9" evidence="4"/>
<protein>
    <recommendedName>
        <fullName evidence="4">ferric-chelate reductase (NADPH)</fullName>
        <ecNumber evidence="4">1.16.1.9</ecNumber>
    </recommendedName>
</protein>
<comment type="cofactor">
    <cofactor evidence="1">
        <name>FAD</name>
        <dbReference type="ChEBI" id="CHEBI:57692"/>
    </cofactor>
</comment>
<feature type="transmembrane region" description="Helical" evidence="21">
    <location>
        <begin position="271"/>
        <end position="294"/>
    </location>
</feature>
<evidence type="ECO:0000256" key="3">
    <source>
        <dbReference type="ARBA" id="ARBA00006278"/>
    </source>
</evidence>
<dbReference type="CDD" id="cd06186">
    <property type="entry name" value="NOX_Duox_like_FAD_NADP"/>
    <property type="match status" value="1"/>
</dbReference>
<evidence type="ECO:0000256" key="9">
    <source>
        <dbReference type="ARBA" id="ARBA00022692"/>
    </source>
</evidence>
<evidence type="ECO:0000259" key="23">
    <source>
        <dbReference type="PROSITE" id="PS51384"/>
    </source>
</evidence>
<feature type="signal peptide" evidence="22">
    <location>
        <begin position="1"/>
        <end position="18"/>
    </location>
</feature>
<evidence type="ECO:0000256" key="4">
    <source>
        <dbReference type="ARBA" id="ARBA00012668"/>
    </source>
</evidence>
<dbReference type="SFLD" id="SFLDS00052">
    <property type="entry name" value="Ferric_Reductase_Domain"/>
    <property type="match status" value="1"/>
</dbReference>
<dbReference type="Pfam" id="PF08030">
    <property type="entry name" value="NAD_binding_6"/>
    <property type="match status" value="1"/>
</dbReference>
<evidence type="ECO:0000256" key="18">
    <source>
        <dbReference type="ARBA" id="ARBA00023180"/>
    </source>
</evidence>
<dbReference type="InterPro" id="IPR013112">
    <property type="entry name" value="FAD-bd_8"/>
</dbReference>
<evidence type="ECO:0000256" key="5">
    <source>
        <dbReference type="ARBA" id="ARBA00022448"/>
    </source>
</evidence>
<keyword evidence="18" id="KW-0325">Glycoprotein</keyword>
<keyword evidence="7" id="KW-0479">Metal-binding</keyword>
<keyword evidence="13 21" id="KW-1133">Transmembrane helix</keyword>
<dbReference type="GO" id="GO:0052851">
    <property type="term" value="F:ferric-chelate reductase (NADPH) activity"/>
    <property type="evidence" value="ECO:0007669"/>
    <property type="project" value="UniProtKB-EC"/>
</dbReference>
<organism evidence="24 25">
    <name type="scientific">Wickerhamomyces anomalus (strain ATCC 58044 / CBS 1984 / NCYC 433 / NRRL Y-366-8)</name>
    <name type="common">Yeast</name>
    <name type="synonym">Hansenula anomala</name>
    <dbReference type="NCBI Taxonomy" id="683960"/>
    <lineage>
        <taxon>Eukaryota</taxon>
        <taxon>Fungi</taxon>
        <taxon>Dikarya</taxon>
        <taxon>Ascomycota</taxon>
        <taxon>Saccharomycotina</taxon>
        <taxon>Saccharomycetes</taxon>
        <taxon>Phaffomycetales</taxon>
        <taxon>Wickerhamomycetaceae</taxon>
        <taxon>Wickerhamomyces</taxon>
    </lineage>
</organism>
<evidence type="ECO:0000256" key="10">
    <source>
        <dbReference type="ARBA" id="ARBA00022827"/>
    </source>
</evidence>
<evidence type="ECO:0000313" key="24">
    <source>
        <dbReference type="EMBL" id="ODQ60289.1"/>
    </source>
</evidence>
<dbReference type="InterPro" id="IPR013121">
    <property type="entry name" value="Fe_red_NAD-bd_6"/>
</dbReference>
<dbReference type="GO" id="GO:0006879">
    <property type="term" value="P:intracellular iron ion homeostasis"/>
    <property type="evidence" value="ECO:0007669"/>
    <property type="project" value="TreeGrafter"/>
</dbReference>
<keyword evidence="9 21" id="KW-0812">Transmembrane</keyword>
<proteinExistence type="inferred from homology"/>
<dbReference type="Gene3D" id="3.40.50.80">
    <property type="entry name" value="Nucleotide-binding domain of ferredoxin-NADP reductase (FNR) module"/>
    <property type="match status" value="1"/>
</dbReference>
<keyword evidence="10" id="KW-0274">FAD</keyword>
<gene>
    <name evidence="24" type="ORF">WICANDRAFT_31099</name>
</gene>
<keyword evidence="7" id="KW-0349">Heme</keyword>
<feature type="transmembrane region" description="Helical" evidence="21">
    <location>
        <begin position="354"/>
        <end position="374"/>
    </location>
</feature>
<dbReference type="EMBL" id="KV454210">
    <property type="protein sequence ID" value="ODQ60289.1"/>
    <property type="molecule type" value="Genomic_DNA"/>
</dbReference>
<evidence type="ECO:0000256" key="13">
    <source>
        <dbReference type="ARBA" id="ARBA00022989"/>
    </source>
</evidence>
<keyword evidence="14" id="KW-0560">Oxidoreductase</keyword>
<dbReference type="SUPFAM" id="SSF52343">
    <property type="entry name" value="Ferredoxin reductase-like, C-terminal NADP-linked domain"/>
    <property type="match status" value="1"/>
</dbReference>
<dbReference type="InterPro" id="IPR017927">
    <property type="entry name" value="FAD-bd_FR_type"/>
</dbReference>
<keyword evidence="8" id="KW-0285">Flavoprotein</keyword>
<keyword evidence="6" id="KW-1003">Cell membrane</keyword>
<feature type="chain" id="PRO_5009133656" description="ferric-chelate reductase (NADPH)" evidence="22">
    <location>
        <begin position="19"/>
        <end position="717"/>
    </location>
</feature>
<dbReference type="PANTHER" id="PTHR32361:SF9">
    <property type="entry name" value="FERRIC REDUCTASE TRANSMEMBRANE COMPONENT 3-RELATED"/>
    <property type="match status" value="1"/>
</dbReference>
<evidence type="ECO:0000256" key="22">
    <source>
        <dbReference type="SAM" id="SignalP"/>
    </source>
</evidence>
<comment type="subcellular location">
    <subcellularLocation>
        <location evidence="2">Cell membrane</location>
        <topology evidence="2">Multi-pass membrane protein</topology>
    </subcellularLocation>
</comment>
<evidence type="ECO:0000256" key="21">
    <source>
        <dbReference type="SAM" id="Phobius"/>
    </source>
</evidence>
<evidence type="ECO:0000256" key="15">
    <source>
        <dbReference type="ARBA" id="ARBA00023004"/>
    </source>
</evidence>
<dbReference type="SUPFAM" id="SSF63380">
    <property type="entry name" value="Riboflavin synthase domain-like"/>
    <property type="match status" value="1"/>
</dbReference>
<dbReference type="PANTHER" id="PTHR32361">
    <property type="entry name" value="FERRIC/CUPRIC REDUCTASE TRANSMEMBRANE COMPONENT"/>
    <property type="match status" value="1"/>
</dbReference>
<dbReference type="PROSITE" id="PS51384">
    <property type="entry name" value="FAD_FR"/>
    <property type="match status" value="1"/>
</dbReference>
<dbReference type="SFLD" id="SFLDG01168">
    <property type="entry name" value="Ferric_reductase_subgroup_(FRE"/>
    <property type="match status" value="1"/>
</dbReference>
<keyword evidence="17 21" id="KW-0472">Membrane</keyword>
<dbReference type="InterPro" id="IPR039261">
    <property type="entry name" value="FNR_nucleotide-bd"/>
</dbReference>
<feature type="transmembrane region" description="Helical" evidence="21">
    <location>
        <begin position="314"/>
        <end position="333"/>
    </location>
</feature>
<evidence type="ECO:0000256" key="6">
    <source>
        <dbReference type="ARBA" id="ARBA00022475"/>
    </source>
</evidence>
<dbReference type="GeneID" id="30199045"/>
<comment type="similarity">
    <text evidence="3">Belongs to the ferric reductase (FRE) family.</text>
</comment>
<dbReference type="InterPro" id="IPR017938">
    <property type="entry name" value="Riboflavin_synthase-like_b-brl"/>
</dbReference>
<feature type="compositionally biased region" description="Polar residues" evidence="20">
    <location>
        <begin position="626"/>
        <end position="641"/>
    </location>
</feature>
<dbReference type="InterPro" id="IPR051410">
    <property type="entry name" value="Ferric/Cupric_Reductase"/>
</dbReference>
<dbReference type="Pfam" id="PF01794">
    <property type="entry name" value="Ferric_reduct"/>
    <property type="match status" value="1"/>
</dbReference>
<comment type="catalytic activity">
    <reaction evidence="19">
        <text>2 a Fe(II)-siderophore + NADP(+) + H(+) = 2 a Fe(III)-siderophore + NADPH</text>
        <dbReference type="Rhea" id="RHEA:28795"/>
        <dbReference type="Rhea" id="RHEA-COMP:11342"/>
        <dbReference type="Rhea" id="RHEA-COMP:11344"/>
        <dbReference type="ChEBI" id="CHEBI:15378"/>
        <dbReference type="ChEBI" id="CHEBI:29033"/>
        <dbReference type="ChEBI" id="CHEBI:29034"/>
        <dbReference type="ChEBI" id="CHEBI:57783"/>
        <dbReference type="ChEBI" id="CHEBI:58349"/>
        <dbReference type="EC" id="1.16.1.9"/>
    </reaction>
</comment>
<name>A0A1E3P475_WICAA</name>
<feature type="transmembrane region" description="Helical" evidence="21">
    <location>
        <begin position="380"/>
        <end position="400"/>
    </location>
</feature>
<keyword evidence="25" id="KW-1185">Reference proteome</keyword>
<feature type="transmembrane region" description="Helical" evidence="21">
    <location>
        <begin position="231"/>
        <end position="250"/>
    </location>
</feature>
<evidence type="ECO:0000256" key="16">
    <source>
        <dbReference type="ARBA" id="ARBA00023065"/>
    </source>
</evidence>
<sequence>MKLTSILSWLHLFIIVSAVEKFRYSHDELVVIGCKYALTHTALFCEDDNDQSYSCQCLDPAAKASLMNCIYEKTSINNTKAEYILIQYCENLNVTLDSADLRQAYKNGTKYMVKTTDISGFNISSVIKSPIDHYNSTAYDSAYGTYWAFYGMIADSIYFGGGIMGYWAVIFLGAALANLTSKMAFASGHFNYSLVNKIRKNITMPAMFSNKKHTQAVYPFGRRLSMLSGLLPTRGESIVIFGFFLLNVIFEGARYHFVQRNTFFPNQTSQMSVYIGIRAGILALYGFQLTYLFAGRNNFLIWLTGWKQSTFITYHKWISRFNFLLIVVHAASLHIQSKASGRFEQRIATHWYKWGIVAGIVGGIIMVSAIHWTRTHYYELFLLIHIAMAVLFLTASWIHIHNFKYSEFAYSMAAIWAFDRAVRIGRLFSFGVRTATVTVVSDETLKIRIPKPKYWNAFPGSFGYIHFLRPTTFFQSHPFTLVSDNENEVCVYAKIKGGVTSQVHKDLASQSNKTGKIKVTVEGPYGDPKPMKHYDTCLLYAGGNGIPGIYAYAKKLAQISNKHIKLYWVIRNWHSIDWFYEELLTLKSLPLDVIIYITKADSSLGSKFGSISSESYFNEKEDASINDMSQRNSNKKLPQDSTPHEIVSRYLDFVEFRFGRPNIDQLIREDLEEAEENSVGVMTCAHNAMVDGIRDAVSQNLDATKGRVDYFEELQTW</sequence>
<evidence type="ECO:0000256" key="1">
    <source>
        <dbReference type="ARBA" id="ARBA00001974"/>
    </source>
</evidence>
<dbReference type="GO" id="GO:0005886">
    <property type="term" value="C:plasma membrane"/>
    <property type="evidence" value="ECO:0007669"/>
    <property type="project" value="UniProtKB-SubCell"/>
</dbReference>
<dbReference type="AlphaFoldDB" id="A0A1E3P475"/>
<evidence type="ECO:0000256" key="2">
    <source>
        <dbReference type="ARBA" id="ARBA00004651"/>
    </source>
</evidence>
<dbReference type="OrthoDB" id="4494341at2759"/>
<keyword evidence="5" id="KW-0813">Transport</keyword>
<reference evidence="24 25" key="1">
    <citation type="journal article" date="2016" name="Proc. Natl. Acad. Sci. U.S.A.">
        <title>Comparative genomics of biotechnologically important yeasts.</title>
        <authorList>
            <person name="Riley R."/>
            <person name="Haridas S."/>
            <person name="Wolfe K.H."/>
            <person name="Lopes M.R."/>
            <person name="Hittinger C.T."/>
            <person name="Goeker M."/>
            <person name="Salamov A.A."/>
            <person name="Wisecaver J.H."/>
            <person name="Long T.M."/>
            <person name="Calvey C.H."/>
            <person name="Aerts A.L."/>
            <person name="Barry K.W."/>
            <person name="Choi C."/>
            <person name="Clum A."/>
            <person name="Coughlan A.Y."/>
            <person name="Deshpande S."/>
            <person name="Douglass A.P."/>
            <person name="Hanson S.J."/>
            <person name="Klenk H.-P."/>
            <person name="LaButti K.M."/>
            <person name="Lapidus A."/>
            <person name="Lindquist E.A."/>
            <person name="Lipzen A.M."/>
            <person name="Meier-Kolthoff J.P."/>
            <person name="Ohm R.A."/>
            <person name="Otillar R.P."/>
            <person name="Pangilinan J.L."/>
            <person name="Peng Y."/>
            <person name="Rokas A."/>
            <person name="Rosa C.A."/>
            <person name="Scheuner C."/>
            <person name="Sibirny A.A."/>
            <person name="Slot J.C."/>
            <person name="Stielow J.B."/>
            <person name="Sun H."/>
            <person name="Kurtzman C.P."/>
            <person name="Blackwell M."/>
            <person name="Grigoriev I.V."/>
            <person name="Jeffries T.W."/>
        </authorList>
    </citation>
    <scope>NUCLEOTIDE SEQUENCE [LARGE SCALE GENOMIC DNA]</scope>
    <source>
        <strain evidence="25">ATCC 58044 / CBS 1984 / NCYC 433 / NRRL Y-366-8</strain>
    </source>
</reference>
<feature type="region of interest" description="Disordered" evidence="20">
    <location>
        <begin position="622"/>
        <end position="641"/>
    </location>
</feature>